<reference evidence="1" key="1">
    <citation type="submission" date="2018-05" db="EMBL/GenBank/DDBJ databases">
        <authorList>
            <person name="Lanie J.A."/>
            <person name="Ng W.-L."/>
            <person name="Kazmierczak K.M."/>
            <person name="Andrzejewski T.M."/>
            <person name="Davidsen T.M."/>
            <person name="Wayne K.J."/>
            <person name="Tettelin H."/>
            <person name="Glass J.I."/>
            <person name="Rusch D."/>
            <person name="Podicherti R."/>
            <person name="Tsui H.-C.T."/>
            <person name="Winkler M.E."/>
        </authorList>
    </citation>
    <scope>NUCLEOTIDE SEQUENCE</scope>
</reference>
<dbReference type="EMBL" id="UINC01001682">
    <property type="protein sequence ID" value="SUZ86461.1"/>
    <property type="molecule type" value="Genomic_DNA"/>
</dbReference>
<sequence length="220" mass="25358">MKCISAQDYIISVFGFPVAEVKQTRSHHSTITFETRNTGIADLIWPAKNFYSAQFDSASFGIRGWDKKIHQGEFKKKLSADFNPATTELIYGSKNKVQITDKTQTIFTLLAMVQAADYRELDTHWFPFEHEGQLGKARFVWSDTATINYRKNKELCDHYRLDIIIDDDSGKFRENSDYFMDEIIASGIVRQLWVSRETQKRIIQASIKTMGLPLIALIDE</sequence>
<accession>A0A381R3X9</accession>
<gene>
    <name evidence="1" type="ORF">METZ01_LOCUS39315</name>
</gene>
<proteinExistence type="predicted"/>
<protein>
    <submittedName>
        <fullName evidence="1">Uncharacterized protein</fullName>
    </submittedName>
</protein>
<evidence type="ECO:0000313" key="1">
    <source>
        <dbReference type="EMBL" id="SUZ86461.1"/>
    </source>
</evidence>
<dbReference type="AlphaFoldDB" id="A0A381R3X9"/>
<organism evidence="1">
    <name type="scientific">marine metagenome</name>
    <dbReference type="NCBI Taxonomy" id="408172"/>
    <lineage>
        <taxon>unclassified sequences</taxon>
        <taxon>metagenomes</taxon>
        <taxon>ecological metagenomes</taxon>
    </lineage>
</organism>
<name>A0A381R3X9_9ZZZZ</name>